<organism evidence="2 4">
    <name type="scientific">Gossypium hirsutum</name>
    <name type="common">Upland cotton</name>
    <name type="synonym">Gossypium mexicanum</name>
    <dbReference type="NCBI Taxonomy" id="3635"/>
    <lineage>
        <taxon>Eukaryota</taxon>
        <taxon>Viridiplantae</taxon>
        <taxon>Streptophyta</taxon>
        <taxon>Embryophyta</taxon>
        <taxon>Tracheophyta</taxon>
        <taxon>Spermatophyta</taxon>
        <taxon>Magnoliopsida</taxon>
        <taxon>eudicotyledons</taxon>
        <taxon>Gunneridae</taxon>
        <taxon>Pentapetalae</taxon>
        <taxon>rosids</taxon>
        <taxon>malvids</taxon>
        <taxon>Malvales</taxon>
        <taxon>Malvaceae</taxon>
        <taxon>Malvoideae</taxon>
        <taxon>Gossypium</taxon>
    </lineage>
</organism>
<reference evidence="2" key="1">
    <citation type="journal article" date="2020" name="Nat. Genet.">
        <title>Genomic diversifications of five Gossypium allopolyploid species and their impact on cotton improvement.</title>
        <authorList>
            <person name="Chen Z.J."/>
            <person name="Sreedasyam A."/>
            <person name="Ando A."/>
            <person name="Song Q."/>
            <person name="De Santiago L.M."/>
            <person name="Hulse-Kemp A.M."/>
            <person name="Ding M."/>
            <person name="Ye W."/>
            <person name="Kirkbride R.C."/>
            <person name="Jenkins J."/>
            <person name="Plott C."/>
            <person name="Lovell J."/>
            <person name="Lin Y.M."/>
            <person name="Vaughn R."/>
            <person name="Liu B."/>
            <person name="Simpson S."/>
            <person name="Scheffler B.E."/>
            <person name="Wen L."/>
            <person name="Saski C.A."/>
            <person name="Grover C.E."/>
            <person name="Hu G."/>
            <person name="Conover J.L."/>
            <person name="Carlson J.W."/>
            <person name="Shu S."/>
            <person name="Boston L.B."/>
            <person name="Williams M."/>
            <person name="Peterson D.G."/>
            <person name="McGee K."/>
            <person name="Jones D.C."/>
            <person name="Wendel J.F."/>
            <person name="Stelly D.M."/>
            <person name="Grimwood J."/>
            <person name="Schmutz J."/>
        </authorList>
    </citation>
    <scope>NUCLEOTIDE SEQUENCE [LARGE SCALE GENOMIC DNA]</scope>
    <source>
        <strain evidence="2">cv. TM-1</strain>
    </source>
</reference>
<accession>A0ABM3BFA5</accession>
<protein>
    <submittedName>
        <fullName evidence="3 4">Uncharacterized protein isoform X1</fullName>
    </submittedName>
</protein>
<keyword evidence="2" id="KW-1185">Reference proteome</keyword>
<sequence>MQMQEVKMPKIVLRVLLGLVGGGKIWFSIAIDSNEGFSFVDVGHSYQPKIGLDMSLIQFRLTLSFSTSSMANLPSFSTEEFYWLASFFWGHHHLQTTWASLYLLLFSDLFDKDSSNDLIVNRSSIISNMILGQDIEIPFFIGLQFQIKRIRPRLVGSLFILGRVSMLLFGWFPQMRNRDSVLNALNGHSDHGRIEIKKILPKISFTLSLHMRSKLLLLSQRYTFRFGDMVQQMKIY</sequence>
<dbReference type="Proteomes" id="UP000818029">
    <property type="component" value="Chromosome D13"/>
</dbReference>
<gene>
    <name evidence="3 4 5" type="primary">LOC107935520</name>
</gene>
<dbReference type="RefSeq" id="XP_040965736.1">
    <property type="nucleotide sequence ID" value="XM_041109802.1"/>
</dbReference>
<keyword evidence="1" id="KW-0472">Membrane</keyword>
<dbReference type="RefSeq" id="XP_040965734.1">
    <property type="nucleotide sequence ID" value="XM_041109800.1"/>
</dbReference>
<evidence type="ECO:0000313" key="3">
    <source>
        <dbReference type="RefSeq" id="XP_040965734.1"/>
    </source>
</evidence>
<feature type="transmembrane region" description="Helical" evidence="1">
    <location>
        <begin position="154"/>
        <end position="172"/>
    </location>
</feature>
<keyword evidence="1" id="KW-1133">Transmembrane helix</keyword>
<evidence type="ECO:0000256" key="1">
    <source>
        <dbReference type="SAM" id="Phobius"/>
    </source>
</evidence>
<keyword evidence="1" id="KW-0812">Transmembrane</keyword>
<evidence type="ECO:0000313" key="4">
    <source>
        <dbReference type="RefSeq" id="XP_040965735.1"/>
    </source>
</evidence>
<evidence type="ECO:0000313" key="2">
    <source>
        <dbReference type="Proteomes" id="UP000818029"/>
    </source>
</evidence>
<proteinExistence type="predicted"/>
<name>A0ABM3BFA5_GOSHI</name>
<dbReference type="GeneID" id="107935520"/>
<dbReference type="RefSeq" id="XP_040965735.1">
    <property type="nucleotide sequence ID" value="XM_041109801.1"/>
</dbReference>
<reference evidence="3 4" key="2">
    <citation type="submission" date="2025-05" db="UniProtKB">
        <authorList>
            <consortium name="RefSeq"/>
        </authorList>
    </citation>
    <scope>IDENTIFICATION</scope>
</reference>
<evidence type="ECO:0000313" key="5">
    <source>
        <dbReference type="RefSeq" id="XP_040965736.1"/>
    </source>
</evidence>